<comment type="caution">
    <text evidence="2">The sequence shown here is derived from an EMBL/GenBank/DDBJ whole genome shotgun (WGS) entry which is preliminary data.</text>
</comment>
<proteinExistence type="predicted"/>
<feature type="transmembrane region" description="Helical" evidence="1">
    <location>
        <begin position="20"/>
        <end position="41"/>
    </location>
</feature>
<evidence type="ECO:0000313" key="2">
    <source>
        <dbReference type="EMBL" id="PTL72747.1"/>
    </source>
</evidence>
<dbReference type="AlphaFoldDB" id="A0A2T4UTA7"/>
<evidence type="ECO:0000313" key="3">
    <source>
        <dbReference type="Proteomes" id="UP000241085"/>
    </source>
</evidence>
<sequence>MTTAPTAPPRPDQRSSRHAVLLGVLAVIVVPLAILLATNSWSSPGPEDHVRMALGSVIAACVSVVGAWWLAFDRRSARAPGRTWFWGVACLVTLSAVSSVTAAADRLTALIAG</sequence>
<dbReference type="Proteomes" id="UP000241085">
    <property type="component" value="Unassembled WGS sequence"/>
</dbReference>
<organism evidence="2 3">
    <name type="scientific">Rathayibacter caricis DSM 15933</name>
    <dbReference type="NCBI Taxonomy" id="1328867"/>
    <lineage>
        <taxon>Bacteria</taxon>
        <taxon>Bacillati</taxon>
        <taxon>Actinomycetota</taxon>
        <taxon>Actinomycetes</taxon>
        <taxon>Micrococcales</taxon>
        <taxon>Microbacteriaceae</taxon>
        <taxon>Rathayibacter</taxon>
    </lineage>
</organism>
<gene>
    <name evidence="2" type="ORF">C1I63_07740</name>
</gene>
<keyword evidence="3" id="KW-1185">Reference proteome</keyword>
<dbReference type="RefSeq" id="WP_107574398.1">
    <property type="nucleotide sequence ID" value="NZ_PZPL01000001.1"/>
</dbReference>
<reference evidence="2 3" key="1">
    <citation type="submission" date="2018-03" db="EMBL/GenBank/DDBJ databases">
        <title>Bacteriophage NCPPB3778 and a type I-E CRISPR drive the evolution of the US Biological Select Agent, Rathayibacter toxicus.</title>
        <authorList>
            <person name="Davis E.W.II."/>
            <person name="Tabima J.F."/>
            <person name="Weisberg A.J."/>
            <person name="Dantas Lopes L."/>
            <person name="Wiseman M.S."/>
            <person name="Wiseman M.S."/>
            <person name="Pupko T."/>
            <person name="Belcher M.S."/>
            <person name="Sechler A.J."/>
            <person name="Tancos M.A."/>
            <person name="Schroeder B.K."/>
            <person name="Murray T.D."/>
            <person name="Luster D.G."/>
            <person name="Schneider W.L."/>
            <person name="Rogers E."/>
            <person name="Andreote F.D."/>
            <person name="Grunwald N.J."/>
            <person name="Putnam M.L."/>
            <person name="Chang J.H."/>
        </authorList>
    </citation>
    <scope>NUCLEOTIDE SEQUENCE [LARGE SCALE GENOMIC DNA]</scope>
    <source>
        <strain evidence="2 3">DSM 15933</strain>
    </source>
</reference>
<feature type="transmembrane region" description="Helical" evidence="1">
    <location>
        <begin position="84"/>
        <end position="104"/>
    </location>
</feature>
<keyword evidence="1" id="KW-1133">Transmembrane helix</keyword>
<dbReference type="EMBL" id="PZPL01000001">
    <property type="protein sequence ID" value="PTL72747.1"/>
    <property type="molecule type" value="Genomic_DNA"/>
</dbReference>
<keyword evidence="1" id="KW-0812">Transmembrane</keyword>
<evidence type="ECO:0000256" key="1">
    <source>
        <dbReference type="SAM" id="Phobius"/>
    </source>
</evidence>
<accession>A0A2T4UTA7</accession>
<name>A0A2T4UTA7_9MICO</name>
<protein>
    <submittedName>
        <fullName evidence="2">Uncharacterized protein</fullName>
    </submittedName>
</protein>
<feature type="transmembrane region" description="Helical" evidence="1">
    <location>
        <begin position="53"/>
        <end position="72"/>
    </location>
</feature>
<keyword evidence="1" id="KW-0472">Membrane</keyword>